<dbReference type="GeneID" id="102201529"/>
<dbReference type="Proteomes" id="UP000695023">
    <property type="component" value="Unplaced"/>
</dbReference>
<dbReference type="PROSITE" id="PS51233">
    <property type="entry name" value="VWFD"/>
    <property type="match status" value="1"/>
</dbReference>
<dbReference type="RefSeq" id="XP_005756032.1">
    <property type="nucleotide sequence ID" value="XM_005755975.1"/>
</dbReference>
<evidence type="ECO:0000313" key="3">
    <source>
        <dbReference type="RefSeq" id="XP_005756032.1"/>
    </source>
</evidence>
<gene>
    <name evidence="3" type="primary">LOC102201529</name>
</gene>
<dbReference type="InterPro" id="IPR052749">
    <property type="entry name" value="Alpha-tectorin"/>
</dbReference>
<dbReference type="SMART" id="SM00216">
    <property type="entry name" value="VWD"/>
    <property type="match status" value="1"/>
</dbReference>
<sequence>AGYDTINSVHHFSIPGSFSENATGQFSNFRLSSNVHVPGRWAFRTDHGSRGCTFNNLPVQLGDSFWSDRTCAQKCTCTSAGLQCRNQPCSFSQICQQTSFQFSCQTVQRRTCTISGDPHYYTFDDTVFHFQGTCTYVLSEQCNSGLPYYRVEGKNEHRGSTQVSWTRLVKVHVYNDTIELVKGRRGQAKVNGNFASTPFSLSNGTVQVYESGFSVVVSTDFGLVVSYDTNHYVQISLPYTYQNTTCGLCGNFNNQPQDDFRTRQGQLVSSDVVF</sequence>
<organism evidence="2 3">
    <name type="scientific">Pundamilia nyererei</name>
    <dbReference type="NCBI Taxonomy" id="303518"/>
    <lineage>
        <taxon>Eukaryota</taxon>
        <taxon>Metazoa</taxon>
        <taxon>Chordata</taxon>
        <taxon>Craniata</taxon>
        <taxon>Vertebrata</taxon>
        <taxon>Euteleostomi</taxon>
        <taxon>Actinopterygii</taxon>
        <taxon>Neopterygii</taxon>
        <taxon>Teleostei</taxon>
        <taxon>Neoteleostei</taxon>
        <taxon>Acanthomorphata</taxon>
        <taxon>Ovalentaria</taxon>
        <taxon>Cichlomorphae</taxon>
        <taxon>Cichliformes</taxon>
        <taxon>Cichlidae</taxon>
        <taxon>African cichlids</taxon>
        <taxon>Pseudocrenilabrinae</taxon>
        <taxon>Haplochromini</taxon>
        <taxon>Pundamilia</taxon>
    </lineage>
</organism>
<dbReference type="AlphaFoldDB" id="A0A9Y3S5R6"/>
<feature type="non-terminal residue" evidence="3">
    <location>
        <position position="1"/>
    </location>
</feature>
<keyword evidence="2" id="KW-1185">Reference proteome</keyword>
<reference evidence="3" key="1">
    <citation type="submission" date="2025-08" db="UniProtKB">
        <authorList>
            <consortium name="RefSeq"/>
        </authorList>
    </citation>
    <scope>IDENTIFICATION</scope>
</reference>
<protein>
    <submittedName>
        <fullName evidence="3">Alpha-tectorin-like</fullName>
    </submittedName>
</protein>
<dbReference type="PANTHER" id="PTHR46160">
    <property type="entry name" value="ALPHA-TECTORIN-RELATED"/>
    <property type="match status" value="1"/>
</dbReference>
<feature type="domain" description="VWFD" evidence="1">
    <location>
        <begin position="110"/>
        <end position="274"/>
    </location>
</feature>
<feature type="non-terminal residue" evidence="3">
    <location>
        <position position="274"/>
    </location>
</feature>
<dbReference type="Pfam" id="PF00094">
    <property type="entry name" value="VWD"/>
    <property type="match status" value="1"/>
</dbReference>
<proteinExistence type="predicted"/>
<evidence type="ECO:0000259" key="1">
    <source>
        <dbReference type="PROSITE" id="PS51233"/>
    </source>
</evidence>
<dbReference type="PANTHER" id="PTHR46160:SF9">
    <property type="entry name" value="PROTEIN PRY2-RELATED"/>
    <property type="match status" value="1"/>
</dbReference>
<dbReference type="InterPro" id="IPR001846">
    <property type="entry name" value="VWF_type-D"/>
</dbReference>
<evidence type="ECO:0000313" key="2">
    <source>
        <dbReference type="Proteomes" id="UP000695023"/>
    </source>
</evidence>
<name>A0A9Y3S5R6_9CICH</name>
<accession>A0A9Y3S5R6</accession>